<organism evidence="2">
    <name type="scientific">Arundo donax</name>
    <name type="common">Giant reed</name>
    <name type="synonym">Donax arundinaceus</name>
    <dbReference type="NCBI Taxonomy" id="35708"/>
    <lineage>
        <taxon>Eukaryota</taxon>
        <taxon>Viridiplantae</taxon>
        <taxon>Streptophyta</taxon>
        <taxon>Embryophyta</taxon>
        <taxon>Tracheophyta</taxon>
        <taxon>Spermatophyta</taxon>
        <taxon>Magnoliopsida</taxon>
        <taxon>Liliopsida</taxon>
        <taxon>Poales</taxon>
        <taxon>Poaceae</taxon>
        <taxon>PACMAD clade</taxon>
        <taxon>Arundinoideae</taxon>
        <taxon>Arundineae</taxon>
        <taxon>Arundo</taxon>
    </lineage>
</organism>
<name>A0A0A9ARI3_ARUDO</name>
<evidence type="ECO:0000256" key="1">
    <source>
        <dbReference type="SAM" id="MobiDB-lite"/>
    </source>
</evidence>
<reference evidence="2" key="2">
    <citation type="journal article" date="2015" name="Data Brief">
        <title>Shoot transcriptome of the giant reed, Arundo donax.</title>
        <authorList>
            <person name="Barrero R.A."/>
            <person name="Guerrero F.D."/>
            <person name="Moolhuijzen P."/>
            <person name="Goolsby J.A."/>
            <person name="Tidwell J."/>
            <person name="Bellgard S.E."/>
            <person name="Bellgard M.I."/>
        </authorList>
    </citation>
    <scope>NUCLEOTIDE SEQUENCE</scope>
    <source>
        <tissue evidence="2">Shoot tissue taken approximately 20 cm above the soil surface</tissue>
    </source>
</reference>
<proteinExistence type="predicted"/>
<feature type="region of interest" description="Disordered" evidence="1">
    <location>
        <begin position="1"/>
        <end position="20"/>
    </location>
</feature>
<dbReference type="EMBL" id="GBRH01248223">
    <property type="protein sequence ID" value="JAD49672.1"/>
    <property type="molecule type" value="Transcribed_RNA"/>
</dbReference>
<protein>
    <submittedName>
        <fullName evidence="2">Uncharacterized protein</fullName>
    </submittedName>
</protein>
<accession>A0A0A9ARI3</accession>
<evidence type="ECO:0000313" key="2">
    <source>
        <dbReference type="EMBL" id="JAD49672.1"/>
    </source>
</evidence>
<sequence length="20" mass="2114">MVSSVRSICGTSDQSSLHGY</sequence>
<reference evidence="2" key="1">
    <citation type="submission" date="2014-09" db="EMBL/GenBank/DDBJ databases">
        <authorList>
            <person name="Magalhaes I.L.F."/>
            <person name="Oliveira U."/>
            <person name="Santos F.R."/>
            <person name="Vidigal T.H.D.A."/>
            <person name="Brescovit A.D."/>
            <person name="Santos A.J."/>
        </authorList>
    </citation>
    <scope>NUCLEOTIDE SEQUENCE</scope>
    <source>
        <tissue evidence="2">Shoot tissue taken approximately 20 cm above the soil surface</tissue>
    </source>
</reference>
<dbReference type="AlphaFoldDB" id="A0A0A9ARI3"/>